<organism evidence="8">
    <name type="scientific">marine sediment metagenome</name>
    <dbReference type="NCBI Taxonomy" id="412755"/>
    <lineage>
        <taxon>unclassified sequences</taxon>
        <taxon>metagenomes</taxon>
        <taxon>ecological metagenomes</taxon>
    </lineage>
</organism>
<evidence type="ECO:0000256" key="3">
    <source>
        <dbReference type="ARBA" id="ARBA00022692"/>
    </source>
</evidence>
<evidence type="ECO:0000256" key="6">
    <source>
        <dbReference type="SAM" id="Phobius"/>
    </source>
</evidence>
<keyword evidence="4 6" id="KW-1133">Transmembrane helix</keyword>
<name>X1FBH7_9ZZZZ</name>
<keyword evidence="5 6" id="KW-0472">Membrane</keyword>
<feature type="transmembrane region" description="Helical" evidence="6">
    <location>
        <begin position="26"/>
        <end position="45"/>
    </location>
</feature>
<evidence type="ECO:0000256" key="4">
    <source>
        <dbReference type="ARBA" id="ARBA00022989"/>
    </source>
</evidence>
<evidence type="ECO:0000313" key="8">
    <source>
        <dbReference type="EMBL" id="GAH26764.1"/>
    </source>
</evidence>
<gene>
    <name evidence="8" type="ORF">S03H2_05542</name>
</gene>
<evidence type="ECO:0000256" key="5">
    <source>
        <dbReference type="ARBA" id="ARBA00023136"/>
    </source>
</evidence>
<keyword evidence="2" id="KW-1003">Cell membrane</keyword>
<accession>X1FBH7</accession>
<dbReference type="Pfam" id="PF02706">
    <property type="entry name" value="Wzz"/>
    <property type="match status" value="1"/>
</dbReference>
<keyword evidence="3 6" id="KW-0812">Transmembrane</keyword>
<feature type="domain" description="Polysaccharide chain length determinant N-terminal" evidence="7">
    <location>
        <begin position="11"/>
        <end position="62"/>
    </location>
</feature>
<evidence type="ECO:0000256" key="1">
    <source>
        <dbReference type="ARBA" id="ARBA00004651"/>
    </source>
</evidence>
<reference evidence="8" key="1">
    <citation type="journal article" date="2014" name="Front. Microbiol.">
        <title>High frequency of phylogenetically diverse reductive dehalogenase-homologous genes in deep subseafloor sedimentary metagenomes.</title>
        <authorList>
            <person name="Kawai M."/>
            <person name="Futagami T."/>
            <person name="Toyoda A."/>
            <person name="Takaki Y."/>
            <person name="Nishi S."/>
            <person name="Hori S."/>
            <person name="Arai W."/>
            <person name="Tsubouchi T."/>
            <person name="Morono Y."/>
            <person name="Uchiyama I."/>
            <person name="Ito T."/>
            <person name="Fujiyama A."/>
            <person name="Inagaki F."/>
            <person name="Takami H."/>
        </authorList>
    </citation>
    <scope>NUCLEOTIDE SEQUENCE</scope>
    <source>
        <strain evidence="8">Expedition CK06-06</strain>
    </source>
</reference>
<protein>
    <recommendedName>
        <fullName evidence="7">Polysaccharide chain length determinant N-terminal domain-containing protein</fullName>
    </recommendedName>
</protein>
<evidence type="ECO:0000256" key="2">
    <source>
        <dbReference type="ARBA" id="ARBA00022475"/>
    </source>
</evidence>
<comment type="caution">
    <text evidence="8">The sequence shown here is derived from an EMBL/GenBank/DDBJ whole genome shotgun (WGS) entry which is preliminary data.</text>
</comment>
<proteinExistence type="predicted"/>
<comment type="subcellular location">
    <subcellularLocation>
        <location evidence="1">Cell membrane</location>
        <topology evidence="1">Multi-pass membrane protein</topology>
    </subcellularLocation>
</comment>
<dbReference type="AlphaFoldDB" id="X1FBH7"/>
<dbReference type="GO" id="GO:0005886">
    <property type="term" value="C:plasma membrane"/>
    <property type="evidence" value="ECO:0007669"/>
    <property type="project" value="UniProtKB-SubCell"/>
</dbReference>
<evidence type="ECO:0000259" key="7">
    <source>
        <dbReference type="Pfam" id="PF02706"/>
    </source>
</evidence>
<dbReference type="EMBL" id="BARU01002324">
    <property type="protein sequence ID" value="GAH26764.1"/>
    <property type="molecule type" value="Genomic_DNA"/>
</dbReference>
<dbReference type="InterPro" id="IPR003856">
    <property type="entry name" value="LPS_length_determ_N"/>
</dbReference>
<sequence>MGKENMQNIVELNLKSLFRILTKRKTAFLIASAIVFIIGLTYTFLVSPEYSSTSQITLSNNEIFYNDALYKYFPGEADGLWIIPSTLEDAQRIDYIVGKLDPIDSELKSDVILNNALNALQGKITKTQLIKSVNISVDRWIGMVTIESYARTSDLAYNINKSILDSYINQKKTELENSYNVLLEKLDPEIEFSKKEIAALEGETDKETINPVLSKKLDTAFEKYDVLNTTRQNMVSYKNLFIDRIRVIKPPELIDVKNTSSYLRNISNYIFYL</sequence>